<dbReference type="Proteomes" id="UP000093902">
    <property type="component" value="Unassembled WGS sequence"/>
</dbReference>
<proteinExistence type="predicted"/>
<name>A0A1A0QVT4_MYCPR</name>
<dbReference type="AlphaFoldDB" id="A0A1A0QVT4"/>
<accession>A0A1A0QVT4</accession>
<reference evidence="2" key="1">
    <citation type="submission" date="2016-06" db="EMBL/GenBank/DDBJ databases">
        <authorList>
            <person name="Sutton G."/>
            <person name="Brinkac L."/>
            <person name="Sanka R."/>
            <person name="Adams M."/>
            <person name="Lau E."/>
            <person name="Mehaffy C."/>
            <person name="Tameris M."/>
            <person name="Hatherill M."/>
            <person name="Hanekom W."/>
            <person name="Mahomed H."/>
            <person name="Mcshane H."/>
        </authorList>
    </citation>
    <scope>NUCLEOTIDE SEQUENCE [LARGE SCALE GENOMIC DNA]</scope>
    <source>
        <strain evidence="2">852002-51209_SCH5440388</strain>
    </source>
</reference>
<comment type="caution">
    <text evidence="1">The sequence shown here is derived from an EMBL/GenBank/DDBJ whole genome shotgun (WGS) entry which is preliminary data.</text>
</comment>
<evidence type="ECO:0000313" key="2">
    <source>
        <dbReference type="Proteomes" id="UP000093902"/>
    </source>
</evidence>
<organism evidence="1 2">
    <name type="scientific">Mycolicibacterium peregrinum</name>
    <name type="common">Mycobacterium peregrinum</name>
    <dbReference type="NCBI Taxonomy" id="43304"/>
    <lineage>
        <taxon>Bacteria</taxon>
        <taxon>Bacillati</taxon>
        <taxon>Actinomycetota</taxon>
        <taxon>Actinomycetes</taxon>
        <taxon>Mycobacteriales</taxon>
        <taxon>Mycobacteriaceae</taxon>
        <taxon>Mycolicibacterium</taxon>
    </lineage>
</organism>
<evidence type="ECO:0000313" key="1">
    <source>
        <dbReference type="EMBL" id="OBB26310.1"/>
    </source>
</evidence>
<gene>
    <name evidence="1" type="ORF">A5792_04255</name>
</gene>
<sequence length="73" mass="8514">MSRMTGTKLPRIFFTPTRNGARIHLRGCSFHMTDAHLQALVDWLLDGRPDPTPERRRITAEYFAERELERSGE</sequence>
<protein>
    <submittedName>
        <fullName evidence="1">Uncharacterized protein</fullName>
    </submittedName>
</protein>
<dbReference type="EMBL" id="LZSO01000034">
    <property type="protein sequence ID" value="OBB26310.1"/>
    <property type="molecule type" value="Genomic_DNA"/>
</dbReference>